<dbReference type="OrthoDB" id="1377159at2"/>
<reference evidence="3 5" key="3">
    <citation type="submission" date="2016-11" db="EMBL/GenBank/DDBJ databases">
        <title>Whole genomes of Flavobacteriaceae.</title>
        <authorList>
            <person name="Stine C."/>
            <person name="Li C."/>
            <person name="Tadesse D."/>
        </authorList>
    </citation>
    <scope>NUCLEOTIDE SEQUENCE [LARGE SCALE GENOMIC DNA]</scope>
    <source>
        <strain evidence="3 5">ATCC BAA-2541</strain>
    </source>
</reference>
<evidence type="ECO:0000313" key="3">
    <source>
        <dbReference type="EMBL" id="OXB20425.1"/>
    </source>
</evidence>
<dbReference type="EMBL" id="MUHG01000014">
    <property type="protein sequence ID" value="OXB20425.1"/>
    <property type="molecule type" value="Genomic_DNA"/>
</dbReference>
<dbReference type="InterPro" id="IPR025748">
    <property type="entry name" value="PrcB_C_dom"/>
</dbReference>
<accession>A0A1S1J133</accession>
<feature type="domain" description="PrcB C-terminal" evidence="1">
    <location>
        <begin position="78"/>
        <end position="133"/>
    </location>
</feature>
<dbReference type="STRING" id="1278819.BHE19_19770"/>
<dbReference type="Pfam" id="PF14343">
    <property type="entry name" value="PrcB_C"/>
    <property type="match status" value="1"/>
</dbReference>
<dbReference type="Proteomes" id="UP000198319">
    <property type="component" value="Unassembled WGS sequence"/>
</dbReference>
<evidence type="ECO:0000313" key="2">
    <source>
        <dbReference type="EMBL" id="OHT43209.1"/>
    </source>
</evidence>
<sequence length="142" mass="15703">MKKVISVLVILVLVSCGVKKSSDGTSKILYEVLTEQSDGGGNIKFFEILTEPNEIKMLENDPHLKAKMKQDDISNSNYVILNMGEKNTGGYSIGVEKVEETDKNIIITVKENNPAADAMVTQAITYPYTVIKVHSKKEIIVK</sequence>
<evidence type="ECO:0000259" key="1">
    <source>
        <dbReference type="Pfam" id="PF14343"/>
    </source>
</evidence>
<organism evidence="2 4">
    <name type="scientific">Flavobacterium tructae</name>
    <dbReference type="NCBI Taxonomy" id="1114873"/>
    <lineage>
        <taxon>Bacteria</taxon>
        <taxon>Pseudomonadati</taxon>
        <taxon>Bacteroidota</taxon>
        <taxon>Flavobacteriia</taxon>
        <taxon>Flavobacteriales</taxon>
        <taxon>Flavobacteriaceae</taxon>
        <taxon>Flavobacterium</taxon>
    </lineage>
</organism>
<name>A0A1S1J133_9FLAO</name>
<reference evidence="2" key="1">
    <citation type="submission" date="2016-09" db="EMBL/GenBank/DDBJ databases">
        <authorList>
            <person name="Capua I."/>
            <person name="De Benedictis P."/>
            <person name="Joannis T."/>
            <person name="Lombin L.H."/>
            <person name="Cattoli G."/>
        </authorList>
    </citation>
    <scope>NUCLEOTIDE SEQUENCE [LARGE SCALE GENOMIC DNA]</scope>
    <source>
        <strain evidence="2">MSU</strain>
    </source>
</reference>
<keyword evidence="5" id="KW-1185">Reference proteome</keyword>
<evidence type="ECO:0000313" key="4">
    <source>
        <dbReference type="Proteomes" id="UP000180252"/>
    </source>
</evidence>
<evidence type="ECO:0000313" key="5">
    <source>
        <dbReference type="Proteomes" id="UP000198319"/>
    </source>
</evidence>
<dbReference type="Proteomes" id="UP000180252">
    <property type="component" value="Unassembled WGS sequence"/>
</dbReference>
<protein>
    <recommendedName>
        <fullName evidence="1">PrcB C-terminal domain-containing protein</fullName>
    </recommendedName>
</protein>
<dbReference type="EMBL" id="MIKE01000029">
    <property type="protein sequence ID" value="OHT43209.1"/>
    <property type="molecule type" value="Genomic_DNA"/>
</dbReference>
<dbReference type="PROSITE" id="PS51257">
    <property type="entry name" value="PROKAR_LIPOPROTEIN"/>
    <property type="match status" value="1"/>
</dbReference>
<reference evidence="4" key="2">
    <citation type="submission" date="2016-09" db="EMBL/GenBank/DDBJ databases">
        <authorList>
            <person name="Chen S."/>
            <person name="Walker E."/>
        </authorList>
    </citation>
    <scope>NUCLEOTIDE SEQUENCE [LARGE SCALE GENOMIC DNA]</scope>
    <source>
        <strain evidence="4">MSU</strain>
    </source>
</reference>
<gene>
    <name evidence="3" type="ORF">B0A71_07350</name>
    <name evidence="2" type="ORF">BHE19_19770</name>
</gene>
<dbReference type="RefSeq" id="WP_070908884.1">
    <property type="nucleotide sequence ID" value="NZ_JASTTY010000013.1"/>
</dbReference>
<comment type="caution">
    <text evidence="2">The sequence shown here is derived from an EMBL/GenBank/DDBJ whole genome shotgun (WGS) entry which is preliminary data.</text>
</comment>
<dbReference type="AlphaFoldDB" id="A0A1S1J133"/>
<proteinExistence type="predicted"/>